<dbReference type="AlphaFoldDB" id="A0A4P9WJT7"/>
<dbReference type="InterPro" id="IPR021740">
    <property type="entry name" value="Velvet"/>
</dbReference>
<reference evidence="8" key="1">
    <citation type="journal article" date="2018" name="Nat. Microbiol.">
        <title>Leveraging single-cell genomics to expand the fungal tree of life.</title>
        <authorList>
            <person name="Ahrendt S.R."/>
            <person name="Quandt C.A."/>
            <person name="Ciobanu D."/>
            <person name="Clum A."/>
            <person name="Salamov A."/>
            <person name="Andreopoulos B."/>
            <person name="Cheng J.F."/>
            <person name="Woyke T."/>
            <person name="Pelin A."/>
            <person name="Henrissat B."/>
            <person name="Reynolds N.K."/>
            <person name="Benny G.L."/>
            <person name="Smith M.E."/>
            <person name="James T.Y."/>
            <person name="Grigoriev I.V."/>
        </authorList>
    </citation>
    <scope>NUCLEOTIDE SEQUENCE [LARGE SCALE GENOMIC DNA]</scope>
</reference>
<feature type="region of interest" description="Disordered" evidence="5">
    <location>
        <begin position="111"/>
        <end position="174"/>
    </location>
</feature>
<evidence type="ECO:0000313" key="7">
    <source>
        <dbReference type="EMBL" id="RKO92233.1"/>
    </source>
</evidence>
<feature type="compositionally biased region" description="Acidic residues" evidence="5">
    <location>
        <begin position="131"/>
        <end position="140"/>
    </location>
</feature>
<name>A0A4P9WJT7_9FUNG</name>
<evidence type="ECO:0000313" key="8">
    <source>
        <dbReference type="Proteomes" id="UP000269721"/>
    </source>
</evidence>
<evidence type="ECO:0000256" key="2">
    <source>
        <dbReference type="ARBA" id="ARBA00023015"/>
    </source>
</evidence>
<evidence type="ECO:0000256" key="4">
    <source>
        <dbReference type="ARBA" id="ARBA00023242"/>
    </source>
</evidence>
<dbReference type="GO" id="GO:0005634">
    <property type="term" value="C:nucleus"/>
    <property type="evidence" value="ECO:0007669"/>
    <property type="project" value="UniProtKB-SubCell"/>
</dbReference>
<dbReference type="InterPro" id="IPR038491">
    <property type="entry name" value="Velvet_dom_sf"/>
</dbReference>
<dbReference type="Pfam" id="PF11754">
    <property type="entry name" value="Velvet"/>
    <property type="match status" value="1"/>
</dbReference>
<dbReference type="Proteomes" id="UP000269721">
    <property type="component" value="Unassembled WGS sequence"/>
</dbReference>
<sequence length="174" mass="18120">MIVSPASERSAGAAIGVLVGTTITTGHILLDLDGTHGMFFVFADLSVRLIGRYRLKFTVFDASGPKAASLSQPLISSVFEVFSPKTFPGHFDSTPLSRHLQNQAMLRIRTKVRVRDGEGGEGANDGGGEGVNDEGTEDPNGEVTEGPNDEGTEGLSFEGAEGPNDGAAGAKGEQ</sequence>
<evidence type="ECO:0000256" key="3">
    <source>
        <dbReference type="ARBA" id="ARBA00023163"/>
    </source>
</evidence>
<keyword evidence="4" id="KW-0539">Nucleus</keyword>
<feature type="domain" description="Velvet" evidence="6">
    <location>
        <begin position="1"/>
        <end position="111"/>
    </location>
</feature>
<dbReference type="Gene3D" id="2.60.40.3960">
    <property type="entry name" value="Velvet domain"/>
    <property type="match status" value="1"/>
</dbReference>
<organism evidence="7 8">
    <name type="scientific">Blyttiomyces helicus</name>
    <dbReference type="NCBI Taxonomy" id="388810"/>
    <lineage>
        <taxon>Eukaryota</taxon>
        <taxon>Fungi</taxon>
        <taxon>Fungi incertae sedis</taxon>
        <taxon>Chytridiomycota</taxon>
        <taxon>Chytridiomycota incertae sedis</taxon>
        <taxon>Chytridiomycetes</taxon>
        <taxon>Chytridiomycetes incertae sedis</taxon>
        <taxon>Blyttiomyces</taxon>
    </lineage>
</organism>
<dbReference type="InterPro" id="IPR037525">
    <property type="entry name" value="Velvet_dom"/>
</dbReference>
<evidence type="ECO:0000259" key="6">
    <source>
        <dbReference type="PROSITE" id="PS51821"/>
    </source>
</evidence>
<dbReference type="PANTHER" id="PTHR33572">
    <property type="entry name" value="SPORE DEVELOPMENT REGULATOR VOSA"/>
    <property type="match status" value="1"/>
</dbReference>
<feature type="compositionally biased region" description="Gly residues" evidence="5">
    <location>
        <begin position="120"/>
        <end position="130"/>
    </location>
</feature>
<protein>
    <submittedName>
        <fullName evidence="7">Velvet factor-domain-containing protein</fullName>
    </submittedName>
</protein>
<keyword evidence="2" id="KW-0805">Transcription regulation</keyword>
<dbReference type="PANTHER" id="PTHR33572:SF18">
    <property type="entry name" value="SPORE DEVELOPMENT REGULATOR VOSA"/>
    <property type="match status" value="1"/>
</dbReference>
<dbReference type="OrthoDB" id="5599552at2759"/>
<comment type="subcellular location">
    <subcellularLocation>
        <location evidence="1">Nucleus</location>
    </subcellularLocation>
</comment>
<keyword evidence="8" id="KW-1185">Reference proteome</keyword>
<evidence type="ECO:0000256" key="1">
    <source>
        <dbReference type="ARBA" id="ARBA00004123"/>
    </source>
</evidence>
<proteinExistence type="predicted"/>
<gene>
    <name evidence="7" type="ORF">BDK51DRAFT_28231</name>
</gene>
<dbReference type="PROSITE" id="PS51821">
    <property type="entry name" value="VELVET"/>
    <property type="match status" value="1"/>
</dbReference>
<evidence type="ECO:0000256" key="5">
    <source>
        <dbReference type="SAM" id="MobiDB-lite"/>
    </source>
</evidence>
<keyword evidence="3" id="KW-0804">Transcription</keyword>
<accession>A0A4P9WJT7</accession>
<dbReference type="EMBL" id="KZ994725">
    <property type="protein sequence ID" value="RKO92233.1"/>
    <property type="molecule type" value="Genomic_DNA"/>
</dbReference>